<protein>
    <submittedName>
        <fullName evidence="1">Uncharacterized protein</fullName>
    </submittedName>
</protein>
<evidence type="ECO:0000313" key="1">
    <source>
        <dbReference type="EMBL" id="KEQ17722.1"/>
    </source>
</evidence>
<reference evidence="1 2" key="1">
    <citation type="submission" date="2014-06" db="EMBL/GenBank/DDBJ databases">
        <title>Whole Genome Sequences of Three Symbiotic Endozoicomonas Bacteria.</title>
        <authorList>
            <person name="Neave M.J."/>
            <person name="Apprill A."/>
            <person name="Voolstra C.R."/>
        </authorList>
    </citation>
    <scope>NUCLEOTIDE SEQUENCE [LARGE SCALE GENOMIC DNA]</scope>
    <source>
        <strain evidence="1 2">DSM 25634</strain>
    </source>
</reference>
<name>A0A081NGZ9_9GAMM</name>
<dbReference type="STRING" id="1137799.GZ78_08525"/>
<dbReference type="AlphaFoldDB" id="A0A081NGZ9"/>
<gene>
    <name evidence="1" type="ORF">GZ78_08525</name>
</gene>
<keyword evidence="2" id="KW-1185">Reference proteome</keyword>
<organism evidence="1 2">
    <name type="scientific">Endozoicomonas numazuensis</name>
    <dbReference type="NCBI Taxonomy" id="1137799"/>
    <lineage>
        <taxon>Bacteria</taxon>
        <taxon>Pseudomonadati</taxon>
        <taxon>Pseudomonadota</taxon>
        <taxon>Gammaproteobacteria</taxon>
        <taxon>Oceanospirillales</taxon>
        <taxon>Endozoicomonadaceae</taxon>
        <taxon>Endozoicomonas</taxon>
    </lineage>
</organism>
<accession>A0A081NGZ9</accession>
<dbReference type="Proteomes" id="UP000028073">
    <property type="component" value="Unassembled WGS sequence"/>
</dbReference>
<dbReference type="EMBL" id="JOKH01000002">
    <property type="protein sequence ID" value="KEQ17722.1"/>
    <property type="molecule type" value="Genomic_DNA"/>
</dbReference>
<proteinExistence type="predicted"/>
<sequence length="102" mass="11317">MYDSHHSFLVFFKFIILTFISPSVDALSIQILPSRGEVSVNDGVSEVTLSYYKLLVPSESDNIPFKESFTGYQCPSKFLFASRSGAIYSGMRATAVACPWFG</sequence>
<evidence type="ECO:0000313" key="2">
    <source>
        <dbReference type="Proteomes" id="UP000028073"/>
    </source>
</evidence>
<comment type="caution">
    <text evidence="1">The sequence shown here is derived from an EMBL/GenBank/DDBJ whole genome shotgun (WGS) entry which is preliminary data.</text>
</comment>